<protein>
    <submittedName>
        <fullName evidence="1">Uncharacterized protein</fullName>
    </submittedName>
</protein>
<name>A0ABQ2BAM2_9MICO</name>
<sequence length="108" mass="11879">MWTSLVLRAREATAVPALAVRSGADDNLALPQAGRPGRVFLLGHRARGARLPDRHAEGVSPVTLDLGKHLHDARQARKGFHLLLTRRSAPGLDRVGRTRWTGRRQPGR</sequence>
<gene>
    <name evidence="1" type="ORF">GCM10007368_25200</name>
</gene>
<dbReference type="EMBL" id="BMDG01000008">
    <property type="protein sequence ID" value="GGI09244.1"/>
    <property type="molecule type" value="Genomic_DNA"/>
</dbReference>
<dbReference type="Proteomes" id="UP000632535">
    <property type="component" value="Unassembled WGS sequence"/>
</dbReference>
<proteinExistence type="predicted"/>
<reference evidence="2" key="1">
    <citation type="journal article" date="2019" name="Int. J. Syst. Evol. Microbiol.">
        <title>The Global Catalogue of Microorganisms (GCM) 10K type strain sequencing project: providing services to taxonomists for standard genome sequencing and annotation.</title>
        <authorList>
            <consortium name="The Broad Institute Genomics Platform"/>
            <consortium name="The Broad Institute Genome Sequencing Center for Infectious Disease"/>
            <person name="Wu L."/>
            <person name="Ma J."/>
        </authorList>
    </citation>
    <scope>NUCLEOTIDE SEQUENCE [LARGE SCALE GENOMIC DNA]</scope>
    <source>
        <strain evidence="2">CCM 8653</strain>
    </source>
</reference>
<keyword evidence="2" id="KW-1185">Reference proteome</keyword>
<comment type="caution">
    <text evidence="1">The sequence shown here is derived from an EMBL/GenBank/DDBJ whole genome shotgun (WGS) entry which is preliminary data.</text>
</comment>
<evidence type="ECO:0000313" key="2">
    <source>
        <dbReference type="Proteomes" id="UP000632535"/>
    </source>
</evidence>
<evidence type="ECO:0000313" key="1">
    <source>
        <dbReference type="EMBL" id="GGI09244.1"/>
    </source>
</evidence>
<organism evidence="1 2">
    <name type="scientific">Isoptericola cucumis</name>
    <dbReference type="NCBI Taxonomy" id="1776856"/>
    <lineage>
        <taxon>Bacteria</taxon>
        <taxon>Bacillati</taxon>
        <taxon>Actinomycetota</taxon>
        <taxon>Actinomycetes</taxon>
        <taxon>Micrococcales</taxon>
        <taxon>Promicromonosporaceae</taxon>
        <taxon>Isoptericola</taxon>
    </lineage>
</organism>
<accession>A0ABQ2BAM2</accession>